<evidence type="ECO:0000256" key="3">
    <source>
        <dbReference type="ARBA" id="ARBA00022475"/>
    </source>
</evidence>
<keyword evidence="3" id="KW-1003">Cell membrane</keyword>
<dbReference type="PANTHER" id="PTHR35011:SF10">
    <property type="entry name" value="TRAP TRANSPORTER SMALL PERMEASE PROTEIN"/>
    <property type="match status" value="1"/>
</dbReference>
<keyword evidence="6 9" id="KW-1133">Transmembrane helix</keyword>
<evidence type="ECO:0000256" key="7">
    <source>
        <dbReference type="ARBA" id="ARBA00023136"/>
    </source>
</evidence>
<dbReference type="Proteomes" id="UP001366060">
    <property type="component" value="Unassembled WGS sequence"/>
</dbReference>
<evidence type="ECO:0000256" key="8">
    <source>
        <dbReference type="ARBA" id="ARBA00038436"/>
    </source>
</evidence>
<dbReference type="RefSeq" id="WP_341627616.1">
    <property type="nucleotide sequence ID" value="NZ_JBAKBA010000014.1"/>
</dbReference>
<comment type="caution">
    <text evidence="11">The sequence shown here is derived from an EMBL/GenBank/DDBJ whole genome shotgun (WGS) entry which is preliminary data.</text>
</comment>
<keyword evidence="12" id="KW-1185">Reference proteome</keyword>
<comment type="subunit">
    <text evidence="9">The complex comprises the extracytoplasmic solute receptor protein and the two transmembrane proteins.</text>
</comment>
<evidence type="ECO:0000313" key="12">
    <source>
        <dbReference type="Proteomes" id="UP001366060"/>
    </source>
</evidence>
<dbReference type="PROSITE" id="PS51257">
    <property type="entry name" value="PROKAR_LIPOPROTEIN"/>
    <property type="match status" value="1"/>
</dbReference>
<feature type="transmembrane region" description="Helical" evidence="9">
    <location>
        <begin position="49"/>
        <end position="67"/>
    </location>
</feature>
<evidence type="ECO:0000256" key="4">
    <source>
        <dbReference type="ARBA" id="ARBA00022519"/>
    </source>
</evidence>
<sequence length="177" mass="19139">MIRIISFLKKINNGIAVIAGLALLACITLIILDIVLREIGISFSGSEEISGYVMAAVTSWGICYGLTAKAHVRIDFLREKGNLLISSLFDLIALAALSYVAVYLAYYAIPVLSKTLKSGALSNTAMEIPLYLPQSIWLAGWIWFAISSSVLLIISIILVIQGKYEIVDKNIGTGGDL</sequence>
<dbReference type="PANTHER" id="PTHR35011">
    <property type="entry name" value="2,3-DIKETO-L-GULONATE TRAP TRANSPORTER SMALL PERMEASE PROTEIN YIAM"/>
    <property type="match status" value="1"/>
</dbReference>
<gene>
    <name evidence="11" type="ORF">V6255_07660</name>
</gene>
<comment type="similarity">
    <text evidence="8 9">Belongs to the TRAP transporter small permease family.</text>
</comment>
<evidence type="ECO:0000256" key="9">
    <source>
        <dbReference type="RuleBase" id="RU369079"/>
    </source>
</evidence>
<name>A0ABU9HAW2_9GAMM</name>
<keyword evidence="2 9" id="KW-0813">Transport</keyword>
<feature type="transmembrane region" description="Helical" evidence="9">
    <location>
        <begin position="136"/>
        <end position="160"/>
    </location>
</feature>
<keyword evidence="7 9" id="KW-0472">Membrane</keyword>
<proteinExistence type="inferred from homology"/>
<feature type="transmembrane region" description="Helical" evidence="9">
    <location>
        <begin position="12"/>
        <end position="37"/>
    </location>
</feature>
<evidence type="ECO:0000256" key="6">
    <source>
        <dbReference type="ARBA" id="ARBA00022989"/>
    </source>
</evidence>
<keyword evidence="5 9" id="KW-0812">Transmembrane</keyword>
<dbReference type="Pfam" id="PF04290">
    <property type="entry name" value="DctQ"/>
    <property type="match status" value="1"/>
</dbReference>
<comment type="subcellular location">
    <subcellularLocation>
        <location evidence="1 9">Cell inner membrane</location>
        <topology evidence="1 9">Multi-pass membrane protein</topology>
    </subcellularLocation>
</comment>
<dbReference type="EMBL" id="JBAKBA010000014">
    <property type="protein sequence ID" value="MEL0659015.1"/>
    <property type="molecule type" value="Genomic_DNA"/>
</dbReference>
<evidence type="ECO:0000313" key="11">
    <source>
        <dbReference type="EMBL" id="MEL0659015.1"/>
    </source>
</evidence>
<evidence type="ECO:0000259" key="10">
    <source>
        <dbReference type="Pfam" id="PF04290"/>
    </source>
</evidence>
<keyword evidence="4 9" id="KW-0997">Cell inner membrane</keyword>
<reference evidence="11 12" key="1">
    <citation type="submission" date="2024-02" db="EMBL/GenBank/DDBJ databases">
        <title>Bacteria isolated from the canopy kelp, Nereocystis luetkeana.</title>
        <authorList>
            <person name="Pfister C.A."/>
            <person name="Younker I.T."/>
            <person name="Light S.H."/>
        </authorList>
    </citation>
    <scope>NUCLEOTIDE SEQUENCE [LARGE SCALE GENOMIC DNA]</scope>
    <source>
        <strain evidence="11 12">TI.2.07</strain>
    </source>
</reference>
<evidence type="ECO:0000256" key="2">
    <source>
        <dbReference type="ARBA" id="ARBA00022448"/>
    </source>
</evidence>
<protein>
    <recommendedName>
        <fullName evidence="9">TRAP transporter small permease protein</fullName>
    </recommendedName>
</protein>
<dbReference type="InterPro" id="IPR007387">
    <property type="entry name" value="TRAP_DctQ"/>
</dbReference>
<comment type="function">
    <text evidence="9">Part of the tripartite ATP-independent periplasmic (TRAP) transport system.</text>
</comment>
<organism evidence="11 12">
    <name type="scientific">Psychromonas arctica</name>
    <dbReference type="NCBI Taxonomy" id="168275"/>
    <lineage>
        <taxon>Bacteria</taxon>
        <taxon>Pseudomonadati</taxon>
        <taxon>Pseudomonadota</taxon>
        <taxon>Gammaproteobacteria</taxon>
        <taxon>Alteromonadales</taxon>
        <taxon>Psychromonadaceae</taxon>
        <taxon>Psychromonas</taxon>
    </lineage>
</organism>
<feature type="domain" description="Tripartite ATP-independent periplasmic transporters DctQ component" evidence="10">
    <location>
        <begin position="28"/>
        <end position="146"/>
    </location>
</feature>
<evidence type="ECO:0000256" key="1">
    <source>
        <dbReference type="ARBA" id="ARBA00004429"/>
    </source>
</evidence>
<evidence type="ECO:0000256" key="5">
    <source>
        <dbReference type="ARBA" id="ARBA00022692"/>
    </source>
</evidence>
<dbReference type="InterPro" id="IPR055348">
    <property type="entry name" value="DctQ"/>
</dbReference>
<accession>A0ABU9HAW2</accession>
<feature type="transmembrane region" description="Helical" evidence="9">
    <location>
        <begin position="88"/>
        <end position="109"/>
    </location>
</feature>